<keyword evidence="17" id="KW-1185">Reference proteome</keyword>
<comment type="function">
    <text evidence="1">May be involved in transcriptional regulation.</text>
</comment>
<keyword evidence="6 12" id="KW-0863">Zinc-finger</keyword>
<feature type="compositionally biased region" description="Basic and acidic residues" evidence="13">
    <location>
        <begin position="198"/>
        <end position="208"/>
    </location>
</feature>
<dbReference type="GO" id="GO:0008270">
    <property type="term" value="F:zinc ion binding"/>
    <property type="evidence" value="ECO:0007669"/>
    <property type="project" value="UniProtKB-KW"/>
</dbReference>
<feature type="compositionally biased region" description="Basic residues" evidence="13">
    <location>
        <begin position="648"/>
        <end position="657"/>
    </location>
</feature>
<dbReference type="InterPro" id="IPR036236">
    <property type="entry name" value="Znf_C2H2_sf"/>
</dbReference>
<dbReference type="Ensembl" id="ENSFALT00000000625.2">
    <property type="protein sequence ID" value="ENSFALP00000000621.2"/>
    <property type="gene ID" value="ENSFALG00000000602.2"/>
</dbReference>
<feature type="compositionally biased region" description="Basic residues" evidence="13">
    <location>
        <begin position="696"/>
        <end position="711"/>
    </location>
</feature>
<keyword evidence="3" id="KW-0597">Phosphoprotein</keyword>
<evidence type="ECO:0000256" key="1">
    <source>
        <dbReference type="ARBA" id="ARBA00003767"/>
    </source>
</evidence>
<dbReference type="SUPFAM" id="SSF57667">
    <property type="entry name" value="beta-beta-alpha zinc fingers"/>
    <property type="match status" value="2"/>
</dbReference>
<dbReference type="CDD" id="cd18329">
    <property type="entry name" value="BTB_POZ_ZBTB8A_BOZF1"/>
    <property type="match status" value="2"/>
</dbReference>
<evidence type="ECO:0000256" key="2">
    <source>
        <dbReference type="ARBA" id="ARBA00004123"/>
    </source>
</evidence>
<feature type="region of interest" description="Disordered" evidence="13">
    <location>
        <begin position="464"/>
        <end position="487"/>
    </location>
</feature>
<evidence type="ECO:0000256" key="5">
    <source>
        <dbReference type="ARBA" id="ARBA00022737"/>
    </source>
</evidence>
<keyword evidence="11" id="KW-0539">Nucleus</keyword>
<dbReference type="Gene3D" id="3.30.710.10">
    <property type="entry name" value="Potassium Channel Kv1.1, Chain A"/>
    <property type="match status" value="2"/>
</dbReference>
<dbReference type="FunFam" id="3.30.160.60:FF:000218">
    <property type="entry name" value="Zinc finger protein 10"/>
    <property type="match status" value="1"/>
</dbReference>
<accession>U3JCW7</accession>
<proteinExistence type="predicted"/>
<reference evidence="16" key="3">
    <citation type="submission" date="2025-09" db="UniProtKB">
        <authorList>
            <consortium name="Ensembl"/>
        </authorList>
    </citation>
    <scope>IDENTIFICATION</scope>
</reference>
<evidence type="ECO:0000313" key="16">
    <source>
        <dbReference type="Ensembl" id="ENSFALP00000000621.2"/>
    </source>
</evidence>
<dbReference type="Pfam" id="PF00651">
    <property type="entry name" value="BTB"/>
    <property type="match status" value="2"/>
</dbReference>
<keyword evidence="9" id="KW-0238">DNA-binding</keyword>
<feature type="region of interest" description="Disordered" evidence="13">
    <location>
        <begin position="274"/>
        <end position="300"/>
    </location>
</feature>
<evidence type="ECO:0000256" key="10">
    <source>
        <dbReference type="ARBA" id="ARBA00023163"/>
    </source>
</evidence>
<comment type="subcellular location">
    <subcellularLocation>
        <location evidence="2">Nucleus</location>
    </subcellularLocation>
</comment>
<dbReference type="Pfam" id="PF00096">
    <property type="entry name" value="zf-C2H2"/>
    <property type="match status" value="2"/>
</dbReference>
<keyword evidence="10" id="KW-0804">Transcription</keyword>
<evidence type="ECO:0000256" key="13">
    <source>
        <dbReference type="SAM" id="MobiDB-lite"/>
    </source>
</evidence>
<keyword evidence="8" id="KW-0805">Transcription regulation</keyword>
<dbReference type="SUPFAM" id="SSF54695">
    <property type="entry name" value="POZ domain"/>
    <property type="match status" value="2"/>
</dbReference>
<dbReference type="PROSITE" id="PS50157">
    <property type="entry name" value="ZINC_FINGER_C2H2_2"/>
    <property type="match status" value="4"/>
</dbReference>
<dbReference type="InterPro" id="IPR050457">
    <property type="entry name" value="ZnFinger_BTB_dom_contain"/>
</dbReference>
<gene>
    <name evidence="16" type="primary">ZBTB8A</name>
</gene>
<protein>
    <submittedName>
        <fullName evidence="16">Zinc finger and BTB domain containing 8A</fullName>
    </submittedName>
</protein>
<dbReference type="GO" id="GO:0000981">
    <property type="term" value="F:DNA-binding transcription factor activity, RNA polymerase II-specific"/>
    <property type="evidence" value="ECO:0007669"/>
    <property type="project" value="TreeGrafter"/>
</dbReference>
<dbReference type="AlphaFoldDB" id="U3JCW7"/>
<dbReference type="FunFam" id="3.30.160.60:FF:000065">
    <property type="entry name" value="B-cell CLL/lymphoma 6, member B"/>
    <property type="match status" value="1"/>
</dbReference>
<dbReference type="PROSITE" id="PS50097">
    <property type="entry name" value="BTB"/>
    <property type="match status" value="2"/>
</dbReference>
<dbReference type="GeneTree" id="ENSGT00940000157491"/>
<feature type="region of interest" description="Disordered" evidence="13">
    <location>
        <begin position="691"/>
        <end position="745"/>
    </location>
</feature>
<evidence type="ECO:0000256" key="7">
    <source>
        <dbReference type="ARBA" id="ARBA00022833"/>
    </source>
</evidence>
<organism evidence="16 17">
    <name type="scientific">Ficedula albicollis</name>
    <name type="common">Collared flycatcher</name>
    <name type="synonym">Muscicapa albicollis</name>
    <dbReference type="NCBI Taxonomy" id="59894"/>
    <lineage>
        <taxon>Eukaryota</taxon>
        <taxon>Metazoa</taxon>
        <taxon>Chordata</taxon>
        <taxon>Craniata</taxon>
        <taxon>Vertebrata</taxon>
        <taxon>Euteleostomi</taxon>
        <taxon>Archelosauria</taxon>
        <taxon>Archosauria</taxon>
        <taxon>Dinosauria</taxon>
        <taxon>Saurischia</taxon>
        <taxon>Theropoda</taxon>
        <taxon>Coelurosauria</taxon>
        <taxon>Aves</taxon>
        <taxon>Neognathae</taxon>
        <taxon>Neoaves</taxon>
        <taxon>Telluraves</taxon>
        <taxon>Australaves</taxon>
        <taxon>Passeriformes</taxon>
        <taxon>Muscicapidae</taxon>
        <taxon>Ficedula</taxon>
    </lineage>
</organism>
<evidence type="ECO:0000259" key="15">
    <source>
        <dbReference type="PROSITE" id="PS50157"/>
    </source>
</evidence>
<evidence type="ECO:0000259" key="14">
    <source>
        <dbReference type="PROSITE" id="PS50097"/>
    </source>
</evidence>
<reference evidence="16 17" key="1">
    <citation type="journal article" date="2012" name="Nature">
        <title>The genomic landscape of species divergence in Ficedula flycatchers.</title>
        <authorList>
            <person name="Ellegren H."/>
            <person name="Smeds L."/>
            <person name="Burri R."/>
            <person name="Olason P.I."/>
            <person name="Backstrom N."/>
            <person name="Kawakami T."/>
            <person name="Kunstner A."/>
            <person name="Makinen H."/>
            <person name="Nadachowska-Brzyska K."/>
            <person name="Qvarnstrom A."/>
            <person name="Uebbing S."/>
            <person name="Wolf J.B."/>
        </authorList>
    </citation>
    <scope>NUCLEOTIDE SEQUENCE [LARGE SCALE GENOMIC DNA]</scope>
</reference>
<dbReference type="InterPro" id="IPR013087">
    <property type="entry name" value="Znf_C2H2_type"/>
</dbReference>
<dbReference type="HOGENOM" id="CLU_022356_1_1_1"/>
<feature type="compositionally biased region" description="Acidic residues" evidence="13">
    <location>
        <begin position="934"/>
        <end position="945"/>
    </location>
</feature>
<dbReference type="PANTHER" id="PTHR46105">
    <property type="entry name" value="AGAP004733-PA"/>
    <property type="match status" value="1"/>
</dbReference>
<dbReference type="Proteomes" id="UP000016665">
    <property type="component" value="Chromosome 23"/>
</dbReference>
<feature type="region of interest" description="Disordered" evidence="13">
    <location>
        <begin position="630"/>
        <end position="675"/>
    </location>
</feature>
<evidence type="ECO:0000256" key="6">
    <source>
        <dbReference type="ARBA" id="ARBA00022771"/>
    </source>
</evidence>
<evidence type="ECO:0000256" key="9">
    <source>
        <dbReference type="ARBA" id="ARBA00023125"/>
    </source>
</evidence>
<dbReference type="Gene3D" id="3.30.160.60">
    <property type="entry name" value="Classic Zinc Finger"/>
    <property type="match status" value="4"/>
</dbReference>
<dbReference type="eggNOG" id="KOG1721">
    <property type="taxonomic scope" value="Eukaryota"/>
</dbReference>
<dbReference type="GO" id="GO:0005634">
    <property type="term" value="C:nucleus"/>
    <property type="evidence" value="ECO:0007669"/>
    <property type="project" value="UniProtKB-SubCell"/>
</dbReference>
<feature type="domain" description="BTB" evidence="14">
    <location>
        <begin position="513"/>
        <end position="587"/>
    </location>
</feature>
<feature type="domain" description="C2H2-type" evidence="15">
    <location>
        <begin position="321"/>
        <end position="348"/>
    </location>
</feature>
<feature type="region of interest" description="Disordered" evidence="13">
    <location>
        <begin position="914"/>
        <end position="970"/>
    </location>
</feature>
<feature type="domain" description="C2H2-type" evidence="15">
    <location>
        <begin position="839"/>
        <end position="867"/>
    </location>
</feature>
<dbReference type="PANTHER" id="PTHR46105:SF12">
    <property type="entry name" value="ZINC FINGER AND BTB DOMAIN-CONTAINING PROTEIN 8A"/>
    <property type="match status" value="1"/>
</dbReference>
<keyword evidence="7" id="KW-0862">Zinc</keyword>
<feature type="domain" description="C2H2-type" evidence="15">
    <location>
        <begin position="811"/>
        <end position="838"/>
    </location>
</feature>
<feature type="compositionally biased region" description="Basic and acidic residues" evidence="13">
    <location>
        <begin position="952"/>
        <end position="970"/>
    </location>
</feature>
<dbReference type="PROSITE" id="PS00028">
    <property type="entry name" value="ZINC_FINGER_C2H2_1"/>
    <property type="match status" value="4"/>
</dbReference>
<evidence type="ECO:0000313" key="17">
    <source>
        <dbReference type="Proteomes" id="UP000016665"/>
    </source>
</evidence>
<evidence type="ECO:0000256" key="4">
    <source>
        <dbReference type="ARBA" id="ARBA00022723"/>
    </source>
</evidence>
<keyword evidence="5" id="KW-0677">Repeat</keyword>
<evidence type="ECO:0000256" key="8">
    <source>
        <dbReference type="ARBA" id="ARBA00023015"/>
    </source>
</evidence>
<dbReference type="InterPro" id="IPR000210">
    <property type="entry name" value="BTB/POZ_dom"/>
</dbReference>
<feature type="domain" description="C2H2-type" evidence="15">
    <location>
        <begin position="349"/>
        <end position="377"/>
    </location>
</feature>
<reference evidence="16" key="2">
    <citation type="submission" date="2025-08" db="UniProtKB">
        <authorList>
            <consortium name="Ensembl"/>
        </authorList>
    </citation>
    <scope>IDENTIFICATION</scope>
</reference>
<evidence type="ECO:0000256" key="12">
    <source>
        <dbReference type="PROSITE-ProRule" id="PRU00042"/>
    </source>
</evidence>
<dbReference type="SMART" id="SM00225">
    <property type="entry name" value="BTB"/>
    <property type="match status" value="2"/>
</dbReference>
<evidence type="ECO:0000256" key="11">
    <source>
        <dbReference type="ARBA" id="ARBA00023242"/>
    </source>
</evidence>
<keyword evidence="4" id="KW-0479">Metal-binding</keyword>
<dbReference type="GO" id="GO:0000978">
    <property type="term" value="F:RNA polymerase II cis-regulatory region sequence-specific DNA binding"/>
    <property type="evidence" value="ECO:0007669"/>
    <property type="project" value="TreeGrafter"/>
</dbReference>
<sequence>MEISSHQFHLLEQLNEQRRQDLFCDCNILVEGKVFKAHRNVLFASSGYFKMLLSQSSKETSQSTTATFQAFSPDTFTVILDFVYSGKLSLTGQNVIEVMSAASYLQMTDVISVCKTFIKSSLDISEKEKDRYFSLSDKDVSSNGVDRSCVYSGGWRAESSPPHSHSSPDPGTCMMGGNTWSNFNYYPTSQRNAQQQLSKHEQRQDSIKKSRHLGLQQPSDIPHYKSSKLEDRAAEPASHAAPAEEQVHIDTEVEAPHVGYQFGQGAEVMPRGLAVPQQEHESPRSSSKSKSSKAEEQYGNMPSILGVMGNWAEDDLSRMRFKCPFCSHVVKRKADLKRHLRCHTGERPYPCEACGKRFSRLDHLSSHFRTIHQACKPICRKCKRHVTELTGQVVQEGTRRYRLCNECLAEAGIDSIRIDLEAEAPLEFPQDGDKDSRWHYGGDNRSDVEIVEDGSTDLVIQQVDDSEDEAEEKDVKPNISKPSSYSLSGMEISSHQSHLLEQLNEQRKQDLFCDCSILVEGKVFKAHRNVLFASSGYFKMLLSQSSKETSQSTTATFPTIATFEVFSPETFMVILDFVYSGKLSLTGQNVIEVMSAASYLQMTDILNVCKTFIKSSLDINEKEKDHYLSLSAKSASTEPTPARPALYRSRRKAKSNPRRSYTIPDEKPNGNENWSSYSSYLSSQVILQRAETQLSKRGRKQNSTRKRRKHLGLGGCKSDRAERAAASDPAHISREGEEAELDAENDVDRDDFEYHPGADGAKRWSVTQLEQELSRTPEFMELKAEELYTSMPTILGVMSSWNEGDLPRMRFKCPFCSHTVKRRADLKRHLRCHTGERPYPCEACGKRFTRLEHLRNHFQTIHQAGKLICRKCKRQVTELTGCVVQQGTRRYRLCHKCLAGANFDSIAEDFNAPEHSPVSSKGNKHPKWALEEEQKSDEETVEEEPYNLVVRHNNDDIPDEVKEKVKPNLR</sequence>
<feature type="compositionally biased region" description="Basic and acidic residues" evidence="13">
    <location>
        <begin position="717"/>
        <end position="736"/>
    </location>
</feature>
<dbReference type="InterPro" id="IPR011333">
    <property type="entry name" value="SKP1/BTB/POZ_sf"/>
</dbReference>
<feature type="region of interest" description="Disordered" evidence="13">
    <location>
        <begin position="190"/>
        <end position="246"/>
    </location>
</feature>
<feature type="domain" description="BTB" evidence="14">
    <location>
        <begin position="24"/>
        <end position="92"/>
    </location>
</feature>
<evidence type="ECO:0000256" key="3">
    <source>
        <dbReference type="ARBA" id="ARBA00022553"/>
    </source>
</evidence>
<dbReference type="SMART" id="SM00355">
    <property type="entry name" value="ZnF_C2H2"/>
    <property type="match status" value="4"/>
</dbReference>
<feature type="compositionally biased region" description="Low complexity" evidence="13">
    <location>
        <begin position="235"/>
        <end position="244"/>
    </location>
</feature>
<name>U3JCW7_FICAL</name>